<dbReference type="AlphaFoldDB" id="A0A839UFH2"/>
<evidence type="ECO:0000256" key="4">
    <source>
        <dbReference type="ARBA" id="ARBA00021889"/>
    </source>
</evidence>
<dbReference type="InterPro" id="IPR024370">
    <property type="entry name" value="PBP_domain"/>
</dbReference>
<dbReference type="InterPro" id="IPR050962">
    <property type="entry name" value="Phosphate-bind_PstS"/>
</dbReference>
<dbReference type="EMBL" id="JACHXN010000011">
    <property type="protein sequence ID" value="MBB3147239.1"/>
    <property type="molecule type" value="Genomic_DNA"/>
</dbReference>
<comment type="subunit">
    <text evidence="3 7">The complex is composed of two ATP-binding proteins (PstB), two transmembrane proteins (PstC and PstA) and a solute-binding protein (PstS).</text>
</comment>
<comment type="similarity">
    <text evidence="2 7">Belongs to the PstS family.</text>
</comment>
<evidence type="ECO:0000256" key="8">
    <source>
        <dbReference type="SAM" id="SignalP"/>
    </source>
</evidence>
<dbReference type="Gene3D" id="3.40.190.10">
    <property type="entry name" value="Periplasmic binding protein-like II"/>
    <property type="match status" value="2"/>
</dbReference>
<sequence>MGILQNIKSISVGLVVLASATTASFAADITGAGSTFVYPVLSKWSADYNQKTGDKLNYQSIGSGGGIAQIKAATVDFGASDMPMQSDELKSLGMGQFPLVMGGVVPVVNIEGVKPGAIKFTGELLADIYLGKISNWNDPAIAMVNPDLKLPDAKITVVHRSDGSGTTFNWVNYLAKVSGDWKTKVGEGTSVSWPTGVGGKGNEGVAAYVDRIKDSIGYVEYAYVLQNKMTYGVVQNRSGKFIEPSVESFQAAAASADWANAKDFYLVMTDAPGENAYPITATTFIIMYKDPKDAARSKEGFKFFKWAIENGQKEAKALDYVPLPDPLVKQIEGYWSSEFKS</sequence>
<comment type="caution">
    <text evidence="10">The sequence shown here is derived from an EMBL/GenBank/DDBJ whole genome shotgun (WGS) entry which is preliminary data.</text>
</comment>
<dbReference type="GO" id="GO:0043190">
    <property type="term" value="C:ATP-binding cassette (ABC) transporter complex"/>
    <property type="evidence" value="ECO:0007669"/>
    <property type="project" value="InterPro"/>
</dbReference>
<dbReference type="Proteomes" id="UP000554520">
    <property type="component" value="Unassembled WGS sequence"/>
</dbReference>
<evidence type="ECO:0000256" key="7">
    <source>
        <dbReference type="PIRNR" id="PIRNR002756"/>
    </source>
</evidence>
<dbReference type="GO" id="GO:0035435">
    <property type="term" value="P:phosphate ion transmembrane transport"/>
    <property type="evidence" value="ECO:0007669"/>
    <property type="project" value="InterPro"/>
</dbReference>
<keyword evidence="8" id="KW-0732">Signal</keyword>
<reference evidence="10 11" key="1">
    <citation type="submission" date="2020-08" db="EMBL/GenBank/DDBJ databases">
        <title>Genomic Encyclopedia of Type Strains, Phase III (KMG-III): the genomes of soil and plant-associated and newly described type strains.</title>
        <authorList>
            <person name="Whitman W."/>
        </authorList>
    </citation>
    <scope>NUCLEOTIDE SEQUENCE [LARGE SCALE GENOMIC DNA]</scope>
    <source>
        <strain evidence="10 11">CECT 7015</strain>
    </source>
</reference>
<dbReference type="NCBIfam" id="TIGR00975">
    <property type="entry name" value="3a0107s03"/>
    <property type="match status" value="1"/>
</dbReference>
<evidence type="ECO:0000256" key="5">
    <source>
        <dbReference type="ARBA" id="ARBA00022448"/>
    </source>
</evidence>
<keyword evidence="6 7" id="KW-0592">Phosphate transport</keyword>
<organism evidence="10 11">
    <name type="scientific">Phyllobacterium trifolii</name>
    <dbReference type="NCBI Taxonomy" id="300193"/>
    <lineage>
        <taxon>Bacteria</taxon>
        <taxon>Pseudomonadati</taxon>
        <taxon>Pseudomonadota</taxon>
        <taxon>Alphaproteobacteria</taxon>
        <taxon>Hyphomicrobiales</taxon>
        <taxon>Phyllobacteriaceae</taxon>
        <taxon>Phyllobacterium</taxon>
    </lineage>
</organism>
<feature type="domain" description="PBP" evidence="9">
    <location>
        <begin position="21"/>
        <end position="307"/>
    </location>
</feature>
<dbReference type="SUPFAM" id="SSF53850">
    <property type="entry name" value="Periplasmic binding protein-like II"/>
    <property type="match status" value="1"/>
</dbReference>
<dbReference type="InterPro" id="IPR005673">
    <property type="entry name" value="ABC_phos-bd_PstS"/>
</dbReference>
<dbReference type="CDD" id="cd13565">
    <property type="entry name" value="PBP2_PstS"/>
    <property type="match status" value="1"/>
</dbReference>
<evidence type="ECO:0000313" key="10">
    <source>
        <dbReference type="EMBL" id="MBB3147239.1"/>
    </source>
</evidence>
<protein>
    <recommendedName>
        <fullName evidence="4 7">Phosphate-binding protein PstS</fullName>
    </recommendedName>
</protein>
<evidence type="ECO:0000313" key="11">
    <source>
        <dbReference type="Proteomes" id="UP000554520"/>
    </source>
</evidence>
<evidence type="ECO:0000256" key="6">
    <source>
        <dbReference type="ARBA" id="ARBA00022592"/>
    </source>
</evidence>
<feature type="signal peptide" evidence="8">
    <location>
        <begin position="1"/>
        <end position="26"/>
    </location>
</feature>
<gene>
    <name evidence="10" type="ORF">FHS21_003655</name>
</gene>
<dbReference type="PANTHER" id="PTHR42996:SF1">
    <property type="entry name" value="PHOSPHATE-BINDING PROTEIN PSTS"/>
    <property type="match status" value="1"/>
</dbReference>
<evidence type="ECO:0000256" key="3">
    <source>
        <dbReference type="ARBA" id="ARBA00011529"/>
    </source>
</evidence>
<dbReference type="NCBIfam" id="NF008171">
    <property type="entry name" value="PRK10918.1"/>
    <property type="match status" value="1"/>
</dbReference>
<accession>A0A839UFH2</accession>
<evidence type="ECO:0000256" key="1">
    <source>
        <dbReference type="ARBA" id="ARBA00002841"/>
    </source>
</evidence>
<proteinExistence type="inferred from homology"/>
<evidence type="ECO:0000259" key="9">
    <source>
        <dbReference type="Pfam" id="PF12849"/>
    </source>
</evidence>
<keyword evidence="5 7" id="KW-0813">Transport</keyword>
<dbReference type="GO" id="GO:0042301">
    <property type="term" value="F:phosphate ion binding"/>
    <property type="evidence" value="ECO:0007669"/>
    <property type="project" value="InterPro"/>
</dbReference>
<name>A0A839UFH2_9HYPH</name>
<dbReference type="Pfam" id="PF12849">
    <property type="entry name" value="PBP_like_2"/>
    <property type="match status" value="1"/>
</dbReference>
<dbReference type="PANTHER" id="PTHR42996">
    <property type="entry name" value="PHOSPHATE-BINDING PROTEIN PSTS"/>
    <property type="match status" value="1"/>
</dbReference>
<dbReference type="PIRSF" id="PIRSF002756">
    <property type="entry name" value="PstS"/>
    <property type="match status" value="1"/>
</dbReference>
<keyword evidence="11" id="KW-1185">Reference proteome</keyword>
<evidence type="ECO:0000256" key="2">
    <source>
        <dbReference type="ARBA" id="ARBA00008725"/>
    </source>
</evidence>
<comment type="function">
    <text evidence="1 7">Part of the ABC transporter complex PstSACB involved in phosphate import.</text>
</comment>
<feature type="chain" id="PRO_5032941327" description="Phosphate-binding protein PstS" evidence="8">
    <location>
        <begin position="27"/>
        <end position="341"/>
    </location>
</feature>